<dbReference type="EMBL" id="CAJFCW020000002">
    <property type="protein sequence ID" value="CAG9097757.1"/>
    <property type="molecule type" value="Genomic_DNA"/>
</dbReference>
<name>A0A811K9T2_9BILA</name>
<protein>
    <submittedName>
        <fullName evidence="1">Uncharacterized protein</fullName>
    </submittedName>
</protein>
<sequence>MGIVSSGLGFPVKTSSNQELPAKLATDLMKMLEGEPKKQGIPYGINAKEEAKIQKKDSPLDNLAHSFLEMLMPTTTRAPQLDFFSLLNPSNQPMDALLPQPPIMPLNPNARQFDFGNDRLVLREGAGAEPTQDFLTKTLGGPWQERGVKWAENGNILLVNRSGNRFLGSELAVRDRTVEIPFNQWLNMASNLMDLADDRRI</sequence>
<dbReference type="EMBL" id="CAJFDH010000002">
    <property type="protein sequence ID" value="CAD5212830.1"/>
    <property type="molecule type" value="Genomic_DNA"/>
</dbReference>
<dbReference type="OrthoDB" id="5826202at2759"/>
<evidence type="ECO:0000313" key="2">
    <source>
        <dbReference type="Proteomes" id="UP000614601"/>
    </source>
</evidence>
<dbReference type="AlphaFoldDB" id="A0A811K9T2"/>
<proteinExistence type="predicted"/>
<organism evidence="1 2">
    <name type="scientific">Bursaphelenchus okinawaensis</name>
    <dbReference type="NCBI Taxonomy" id="465554"/>
    <lineage>
        <taxon>Eukaryota</taxon>
        <taxon>Metazoa</taxon>
        <taxon>Ecdysozoa</taxon>
        <taxon>Nematoda</taxon>
        <taxon>Chromadorea</taxon>
        <taxon>Rhabditida</taxon>
        <taxon>Tylenchina</taxon>
        <taxon>Tylenchomorpha</taxon>
        <taxon>Aphelenchoidea</taxon>
        <taxon>Aphelenchoididae</taxon>
        <taxon>Bursaphelenchus</taxon>
    </lineage>
</organism>
<reference evidence="1" key="1">
    <citation type="submission" date="2020-09" db="EMBL/GenBank/DDBJ databases">
        <authorList>
            <person name="Kikuchi T."/>
        </authorList>
    </citation>
    <scope>NUCLEOTIDE SEQUENCE</scope>
    <source>
        <strain evidence="1">SH1</strain>
    </source>
</reference>
<keyword evidence="2" id="KW-1185">Reference proteome</keyword>
<evidence type="ECO:0000313" key="1">
    <source>
        <dbReference type="EMBL" id="CAD5212830.1"/>
    </source>
</evidence>
<comment type="caution">
    <text evidence="1">The sequence shown here is derived from an EMBL/GenBank/DDBJ whole genome shotgun (WGS) entry which is preliminary data.</text>
</comment>
<dbReference type="Proteomes" id="UP000783686">
    <property type="component" value="Unassembled WGS sequence"/>
</dbReference>
<accession>A0A811K9T2</accession>
<gene>
    <name evidence="1" type="ORF">BOKJ2_LOCUS4631</name>
</gene>
<dbReference type="Proteomes" id="UP000614601">
    <property type="component" value="Unassembled WGS sequence"/>
</dbReference>